<sequence length="340" mass="35633">MTALGFFTRLLDDAPAGQRYRNAGEQIRHAEQLGFATAWVAQHHFHGPEGGLPSPLVFLSHVGALTSTIRLGTGVITIPMEDAVRTAEDAVVLDELTGGRLEVGIATGGNPTSFGAFGLDFADRHQISNDKLATLRAAWRGEPINGTANVLYPAASGLEDRVWQGTFSAFGGDRAGQEGDGLMLSRTQPRPDDAPDATLADLQLPIVDAYRAALPAGRAERILASRTIFVADTTAEAHRWAEAGLRAAVAKSPRTFGARAAADAPIEDLIAATDSFVGSPQQVAEALAADATLSQVTEVSAQVHSVDAPHAQVLRSLELLATHVAPALGWNGADAERSAA</sequence>
<dbReference type="InterPro" id="IPR011251">
    <property type="entry name" value="Luciferase-like_dom"/>
</dbReference>
<feature type="domain" description="Luciferase-like" evidence="1">
    <location>
        <begin position="13"/>
        <end position="289"/>
    </location>
</feature>
<proteinExistence type="predicted"/>
<dbReference type="NCBIfam" id="TIGR04027">
    <property type="entry name" value="LLM_KPN_01858"/>
    <property type="match status" value="1"/>
</dbReference>
<reference evidence="2 3" key="1">
    <citation type="submission" date="2020-03" db="EMBL/GenBank/DDBJ databases">
        <title>Propioniciclava sp. nov., isolated from Hydrophilus acuminatus.</title>
        <authorList>
            <person name="Hyun D.-W."/>
            <person name="Bae J.-W."/>
        </authorList>
    </citation>
    <scope>NUCLEOTIDE SEQUENCE [LARGE SCALE GENOMIC DNA]</scope>
    <source>
        <strain evidence="2 3">HDW11</strain>
    </source>
</reference>
<dbReference type="RefSeq" id="WP_166234763.1">
    <property type="nucleotide sequence ID" value="NZ_CP049865.1"/>
</dbReference>
<name>A0A6G7YA66_9ACTN</name>
<dbReference type="InterPro" id="IPR024003">
    <property type="entry name" value="Luciferase-like_KPN01858"/>
</dbReference>
<dbReference type="GO" id="GO:0016705">
    <property type="term" value="F:oxidoreductase activity, acting on paired donors, with incorporation or reduction of molecular oxygen"/>
    <property type="evidence" value="ECO:0007669"/>
    <property type="project" value="InterPro"/>
</dbReference>
<protein>
    <submittedName>
        <fullName evidence="2">Putative FMN-dependent luciferase-like monooxygenase</fullName>
    </submittedName>
</protein>
<keyword evidence="2" id="KW-0503">Monooxygenase</keyword>
<dbReference type="SUPFAM" id="SSF51679">
    <property type="entry name" value="Bacterial luciferase-like"/>
    <property type="match status" value="1"/>
</dbReference>
<dbReference type="GO" id="GO:0005829">
    <property type="term" value="C:cytosol"/>
    <property type="evidence" value="ECO:0007669"/>
    <property type="project" value="TreeGrafter"/>
</dbReference>
<dbReference type="PANTHER" id="PTHR30137">
    <property type="entry name" value="LUCIFERASE-LIKE MONOOXYGENASE"/>
    <property type="match status" value="1"/>
</dbReference>
<gene>
    <name evidence="2" type="ORF">G7070_17280</name>
</gene>
<organism evidence="2 3">
    <name type="scientific">Propioniciclava coleopterorum</name>
    <dbReference type="NCBI Taxonomy" id="2714937"/>
    <lineage>
        <taxon>Bacteria</taxon>
        <taxon>Bacillati</taxon>
        <taxon>Actinomycetota</taxon>
        <taxon>Actinomycetes</taxon>
        <taxon>Propionibacteriales</taxon>
        <taxon>Propionibacteriaceae</taxon>
        <taxon>Propioniciclava</taxon>
    </lineage>
</organism>
<accession>A0A6G7YA66</accession>
<dbReference type="EMBL" id="CP049865">
    <property type="protein sequence ID" value="QIK73695.1"/>
    <property type="molecule type" value="Genomic_DNA"/>
</dbReference>
<dbReference type="Pfam" id="PF00296">
    <property type="entry name" value="Bac_luciferase"/>
    <property type="match status" value="1"/>
</dbReference>
<keyword evidence="2" id="KW-0560">Oxidoreductase</keyword>
<evidence type="ECO:0000259" key="1">
    <source>
        <dbReference type="Pfam" id="PF00296"/>
    </source>
</evidence>
<evidence type="ECO:0000313" key="3">
    <source>
        <dbReference type="Proteomes" id="UP000501058"/>
    </source>
</evidence>
<dbReference type="GO" id="GO:0004497">
    <property type="term" value="F:monooxygenase activity"/>
    <property type="evidence" value="ECO:0007669"/>
    <property type="project" value="UniProtKB-KW"/>
</dbReference>
<evidence type="ECO:0000313" key="2">
    <source>
        <dbReference type="EMBL" id="QIK73695.1"/>
    </source>
</evidence>
<keyword evidence="3" id="KW-1185">Reference proteome</keyword>
<dbReference type="InterPro" id="IPR036661">
    <property type="entry name" value="Luciferase-like_sf"/>
</dbReference>
<dbReference type="Gene3D" id="3.20.20.30">
    <property type="entry name" value="Luciferase-like domain"/>
    <property type="match status" value="1"/>
</dbReference>
<dbReference type="PANTHER" id="PTHR30137:SF15">
    <property type="entry name" value="BLL6902 PROTEIN"/>
    <property type="match status" value="1"/>
</dbReference>
<dbReference type="InterPro" id="IPR050766">
    <property type="entry name" value="Bact_Lucif_Oxidored"/>
</dbReference>
<dbReference type="AlphaFoldDB" id="A0A6G7YA66"/>
<dbReference type="KEGG" id="prv:G7070_17280"/>
<dbReference type="Proteomes" id="UP000501058">
    <property type="component" value="Chromosome"/>
</dbReference>